<evidence type="ECO:0008006" key="5">
    <source>
        <dbReference type="Google" id="ProtNLM"/>
    </source>
</evidence>
<dbReference type="SUPFAM" id="SSF51197">
    <property type="entry name" value="Clavaminate synthase-like"/>
    <property type="match status" value="1"/>
</dbReference>
<proteinExistence type="predicted"/>
<protein>
    <recommendedName>
        <fullName evidence="5">Fe2OG dioxygenase domain-containing protein</fullName>
    </recommendedName>
</protein>
<dbReference type="GO" id="GO:0046872">
    <property type="term" value="F:metal ion binding"/>
    <property type="evidence" value="ECO:0007669"/>
    <property type="project" value="UniProtKB-KW"/>
</dbReference>
<dbReference type="AlphaFoldDB" id="A0A7S1Q7T2"/>
<dbReference type="PANTHER" id="PTHR20883:SF15">
    <property type="entry name" value="PHYTANOYL-COA DIOXYGENASE DOMAIN-CONTAINING PROTEIN 1"/>
    <property type="match status" value="1"/>
</dbReference>
<dbReference type="InterPro" id="IPR008775">
    <property type="entry name" value="Phytyl_CoA_dOase-like"/>
</dbReference>
<evidence type="ECO:0000256" key="2">
    <source>
        <dbReference type="ARBA" id="ARBA00022723"/>
    </source>
</evidence>
<gene>
    <name evidence="4" type="ORF">NDES1114_LOCUS19512</name>
</gene>
<name>A0A7S1Q7T2_NEODS</name>
<dbReference type="EMBL" id="HBGF01029416">
    <property type="protein sequence ID" value="CAD9125259.1"/>
    <property type="molecule type" value="Transcribed_RNA"/>
</dbReference>
<sequence length="305" mass="33656">MLTRTAFRRAAAAASATAAHERFDAATLLTDGIVNAFNRDGIACIPRFISPEQCDELRAQAAKYIEDEAKRRAESGDTTKVAHFNTETKEHADNEYFMTSGNKIRFFLESGCEDVSLSTVNKIGHALHTDGGVFQRFCKRPEFGGLLRRLGQKSPTAIQSMYILKPPKVGGVVVPHQDSTWLHTSPLSVIGVWFALEDCSVQNSCLQALKGSHFTHPLKARALLDEGSTLTQTLHGELPDVKLEDMEPLECPKGSLVFFNGQCIHASGPNTSTKSRHAFVFHSVDSRCTWNERNWIAPTVSRLAL</sequence>
<evidence type="ECO:0000256" key="1">
    <source>
        <dbReference type="ARBA" id="ARBA00001962"/>
    </source>
</evidence>
<dbReference type="Pfam" id="PF05721">
    <property type="entry name" value="PhyH"/>
    <property type="match status" value="1"/>
</dbReference>
<reference evidence="4" key="1">
    <citation type="submission" date="2021-01" db="EMBL/GenBank/DDBJ databases">
        <authorList>
            <person name="Corre E."/>
            <person name="Pelletier E."/>
            <person name="Niang G."/>
            <person name="Scheremetjew M."/>
            <person name="Finn R."/>
            <person name="Kale V."/>
            <person name="Holt S."/>
            <person name="Cochrane G."/>
            <person name="Meng A."/>
            <person name="Brown T."/>
            <person name="Cohen L."/>
        </authorList>
    </citation>
    <scope>NUCLEOTIDE SEQUENCE</scope>
    <source>
        <strain evidence="4">CCAP 1951/1</strain>
    </source>
</reference>
<dbReference type="Gene3D" id="2.60.120.620">
    <property type="entry name" value="q2cbj1_9rhob like domain"/>
    <property type="match status" value="1"/>
</dbReference>
<keyword evidence="2" id="KW-0479">Metal-binding</keyword>
<comment type="cofactor">
    <cofactor evidence="1">
        <name>Fe cation</name>
        <dbReference type="ChEBI" id="CHEBI:24875"/>
    </cofactor>
</comment>
<dbReference type="PANTHER" id="PTHR20883">
    <property type="entry name" value="PHYTANOYL-COA DIOXYGENASE DOMAIN CONTAINING 1"/>
    <property type="match status" value="1"/>
</dbReference>
<accession>A0A7S1Q7T2</accession>
<evidence type="ECO:0000313" key="4">
    <source>
        <dbReference type="EMBL" id="CAD9125259.1"/>
    </source>
</evidence>
<keyword evidence="3" id="KW-0408">Iron</keyword>
<evidence type="ECO:0000256" key="3">
    <source>
        <dbReference type="ARBA" id="ARBA00023004"/>
    </source>
</evidence>
<organism evidence="4">
    <name type="scientific">Neobodo designis</name>
    <name type="common">Flagellated protozoan</name>
    <name type="synonym">Bodo designis</name>
    <dbReference type="NCBI Taxonomy" id="312471"/>
    <lineage>
        <taxon>Eukaryota</taxon>
        <taxon>Discoba</taxon>
        <taxon>Euglenozoa</taxon>
        <taxon>Kinetoplastea</taxon>
        <taxon>Metakinetoplastina</taxon>
        <taxon>Neobodonida</taxon>
        <taxon>Neobodo</taxon>
    </lineage>
</organism>